<dbReference type="PANTHER" id="PTHR11203">
    <property type="entry name" value="CLEAVAGE AND POLYADENYLATION SPECIFICITY FACTOR FAMILY MEMBER"/>
    <property type="match status" value="1"/>
</dbReference>
<dbReference type="InterPro" id="IPR022712">
    <property type="entry name" value="Beta_Casp"/>
</dbReference>
<dbReference type="Proteomes" id="UP000344571">
    <property type="component" value="Chromosome"/>
</dbReference>
<organism evidence="4 6">
    <name type="scientific">Halopseudomonas pelagia</name>
    <dbReference type="NCBI Taxonomy" id="553151"/>
    <lineage>
        <taxon>Bacteria</taxon>
        <taxon>Pseudomonadati</taxon>
        <taxon>Pseudomonadota</taxon>
        <taxon>Gammaproteobacteria</taxon>
        <taxon>Pseudomonadales</taxon>
        <taxon>Pseudomonadaceae</taxon>
        <taxon>Halopseudomonas</taxon>
    </lineage>
</organism>
<dbReference type="InterPro" id="IPR011108">
    <property type="entry name" value="RMMBL"/>
</dbReference>
<dbReference type="EMBL" id="CP033116">
    <property type="protein sequence ID" value="QFY57690.1"/>
    <property type="molecule type" value="Genomic_DNA"/>
</dbReference>
<evidence type="ECO:0000313" key="6">
    <source>
        <dbReference type="Proteomes" id="UP000243750"/>
    </source>
</evidence>
<dbReference type="SMART" id="SM01027">
    <property type="entry name" value="Beta-Casp"/>
    <property type="match status" value="1"/>
</dbReference>
<protein>
    <submittedName>
        <fullName evidence="4">MBL fold hydrolase</fullName>
    </submittedName>
    <submittedName>
        <fullName evidence="5">MBL fold metallo-hydrolase</fullName>
    </submittedName>
</protein>
<dbReference type="InterPro" id="IPR050698">
    <property type="entry name" value="MBL"/>
</dbReference>
<evidence type="ECO:0000313" key="4">
    <source>
        <dbReference type="EMBL" id="PCC98418.1"/>
    </source>
</evidence>
<gene>
    <name evidence="4" type="ORF">CO192_15730</name>
    <name evidence="5" type="ORF">EAO82_15745</name>
</gene>
<keyword evidence="7" id="KW-1185">Reference proteome</keyword>
<evidence type="ECO:0000259" key="2">
    <source>
        <dbReference type="SMART" id="SM00849"/>
    </source>
</evidence>
<dbReference type="Proteomes" id="UP000243750">
    <property type="component" value="Unassembled WGS sequence"/>
</dbReference>
<sequence length="487" mass="53537">MPADTSASQSSEKSFPFIQHHGAVKGVTGSCHQLWLTPEDSLLIDCGLFQGAETSGGGDAGADALAVQFSIDSVRALIATHVHIDHIGRLPWLVAAGFKQPIHCTEPSALLMPTVLEDAFLVGIKRDKALADRFVQQVGKHLVGHRYKQWVTLVERADLICRIRFQRAGHILGSAYIECDINYPKEKRSRRIVFSGDLGAPHAPMLPAPKPPWGADIVVLESTYGNRLHENRHTRRARFQKVLESALADGGTVIIPAFSIGRTQELLYELEDIITTQAKKNAQKSPWHDLPIILDAPLATRFTKLYRQLKPWWAQEALKRVTQGRKPLGFEQLLTVETHAQHQAMVNRLAHTRQPAIVITGSGMCNAGRVVNYLKAMLGDSRHNVVFVGYQAQGTPGRAIQQYGPQGGYVELDGERYPIKASVYTLGGYSAHADQKGLVGFITGMRHGPQEVRLVHGDQAAKAELATVLQAQSAKKGREVSIIIPTE</sequence>
<dbReference type="PANTHER" id="PTHR11203:SF37">
    <property type="entry name" value="INTEGRATOR COMPLEX SUBUNIT 11"/>
    <property type="match status" value="1"/>
</dbReference>
<dbReference type="Pfam" id="PF00753">
    <property type="entry name" value="Lactamase_B"/>
    <property type="match status" value="1"/>
</dbReference>
<dbReference type="RefSeq" id="WP_096347500.1">
    <property type="nucleotide sequence ID" value="NZ_CP033116.1"/>
</dbReference>
<dbReference type="SUPFAM" id="SSF56281">
    <property type="entry name" value="Metallo-hydrolase/oxidoreductase"/>
    <property type="match status" value="1"/>
</dbReference>
<dbReference type="Gene3D" id="3.60.15.10">
    <property type="entry name" value="Ribonuclease Z/Hydroxyacylglutathione hydrolase-like"/>
    <property type="match status" value="1"/>
</dbReference>
<dbReference type="Gene3D" id="3.40.50.10890">
    <property type="match status" value="1"/>
</dbReference>
<evidence type="ECO:0000259" key="3">
    <source>
        <dbReference type="SMART" id="SM01027"/>
    </source>
</evidence>
<dbReference type="Pfam" id="PF10996">
    <property type="entry name" value="Beta-Casp"/>
    <property type="match status" value="1"/>
</dbReference>
<dbReference type="SMART" id="SM00849">
    <property type="entry name" value="Lactamase_B"/>
    <property type="match status" value="1"/>
</dbReference>
<reference evidence="4 6" key="1">
    <citation type="submission" date="2017-09" db="EMBL/GenBank/DDBJ databases">
        <title>Bacterial and phytoplankton interrelationship in Kongsfjorden, an Arctic fjord.</title>
        <authorList>
            <person name="Sinha R."/>
            <person name="Krishnan K."/>
        </authorList>
    </citation>
    <scope>NUCLEOTIDE SEQUENCE [LARGE SCALE GENOMIC DNA]</scope>
    <source>
        <strain evidence="4 6">58</strain>
    </source>
</reference>
<dbReference type="Pfam" id="PF07521">
    <property type="entry name" value="RMMBL"/>
    <property type="match status" value="1"/>
</dbReference>
<dbReference type="CDD" id="cd16295">
    <property type="entry name" value="TTHA0252-CPSF-like_MBL-fold"/>
    <property type="match status" value="1"/>
</dbReference>
<dbReference type="AlphaFoldDB" id="A0AA91Z4Z9"/>
<dbReference type="GO" id="GO:0016787">
    <property type="term" value="F:hydrolase activity"/>
    <property type="evidence" value="ECO:0007669"/>
    <property type="project" value="UniProtKB-KW"/>
</dbReference>
<feature type="domain" description="Metallo-beta-lactamase" evidence="2">
    <location>
        <begin position="28"/>
        <end position="258"/>
    </location>
</feature>
<keyword evidence="1 4" id="KW-0378">Hydrolase</keyword>
<dbReference type="InterPro" id="IPR036866">
    <property type="entry name" value="RibonucZ/Hydroxyglut_hydro"/>
</dbReference>
<dbReference type="EMBL" id="NWMT01000202">
    <property type="protein sequence ID" value="PCC98418.1"/>
    <property type="molecule type" value="Genomic_DNA"/>
</dbReference>
<evidence type="ECO:0000313" key="7">
    <source>
        <dbReference type="Proteomes" id="UP000344571"/>
    </source>
</evidence>
<evidence type="ECO:0000256" key="1">
    <source>
        <dbReference type="ARBA" id="ARBA00022801"/>
    </source>
</evidence>
<name>A0AA91Z4Z9_9GAMM</name>
<dbReference type="GO" id="GO:0004521">
    <property type="term" value="F:RNA endonuclease activity"/>
    <property type="evidence" value="ECO:0007669"/>
    <property type="project" value="TreeGrafter"/>
</dbReference>
<proteinExistence type="predicted"/>
<reference evidence="5 7" key="2">
    <citation type="submission" date="2018-10" db="EMBL/GenBank/DDBJ databases">
        <title>Complete genome sequence of Pseudomonas pelagia strain Kongs-67.</title>
        <authorList>
            <person name="Sinha R.K."/>
            <person name="Krishnan K."/>
        </authorList>
    </citation>
    <scope>NUCLEOTIDE SEQUENCE [LARGE SCALE GENOMIC DNA]</scope>
    <source>
        <strain evidence="5 7">Kongs-67</strain>
    </source>
</reference>
<evidence type="ECO:0000313" key="5">
    <source>
        <dbReference type="EMBL" id="QFY57690.1"/>
    </source>
</evidence>
<accession>A0AA91Z4Z9</accession>
<dbReference type="InterPro" id="IPR001279">
    <property type="entry name" value="Metallo-B-lactamas"/>
</dbReference>
<feature type="domain" description="Beta-Casp" evidence="3">
    <location>
        <begin position="263"/>
        <end position="400"/>
    </location>
</feature>